<feature type="domain" description="Large ribosomal subunit protein uL6 alpha-beta" evidence="6">
    <location>
        <begin position="107"/>
        <end position="174"/>
    </location>
</feature>
<evidence type="ECO:0000313" key="7">
    <source>
        <dbReference type="EMBL" id="KAL3314255.1"/>
    </source>
</evidence>
<comment type="caution">
    <text evidence="7">The sequence shown here is derived from an EMBL/GenBank/DDBJ whole genome shotgun (WGS) entry which is preliminary data.</text>
</comment>
<dbReference type="InterPro" id="IPR000702">
    <property type="entry name" value="Ribosomal_uL6-like"/>
</dbReference>
<evidence type="ECO:0000256" key="4">
    <source>
        <dbReference type="ARBA" id="ARBA00035246"/>
    </source>
</evidence>
<dbReference type="PROSITE" id="PS00700">
    <property type="entry name" value="RIBOSOMAL_L6_2"/>
    <property type="match status" value="1"/>
</dbReference>
<protein>
    <recommendedName>
        <fullName evidence="4">Large ribosomal subunit protein uL6</fullName>
    </recommendedName>
    <alternativeName>
        <fullName evidence="5">60S ribosomal protein L9</fullName>
    </alternativeName>
</protein>
<dbReference type="Pfam" id="PF00347">
    <property type="entry name" value="Ribosomal_L6"/>
    <property type="match status" value="2"/>
</dbReference>
<evidence type="ECO:0000313" key="8">
    <source>
        <dbReference type="Proteomes" id="UP001626550"/>
    </source>
</evidence>
<dbReference type="EMBL" id="JBJKFK010001054">
    <property type="protein sequence ID" value="KAL3314255.1"/>
    <property type="molecule type" value="Genomic_DNA"/>
</dbReference>
<keyword evidence="8" id="KW-1185">Reference proteome</keyword>
<evidence type="ECO:0000256" key="3">
    <source>
        <dbReference type="ARBA" id="ARBA00023274"/>
    </source>
</evidence>
<dbReference type="GO" id="GO:0005840">
    <property type="term" value="C:ribosome"/>
    <property type="evidence" value="ECO:0007669"/>
    <property type="project" value="UniProtKB-KW"/>
</dbReference>
<dbReference type="SUPFAM" id="SSF56053">
    <property type="entry name" value="Ribosomal protein L6"/>
    <property type="match status" value="2"/>
</dbReference>
<keyword evidence="3" id="KW-0687">Ribonucleoprotein</keyword>
<dbReference type="PANTHER" id="PTHR11655">
    <property type="entry name" value="60S/50S RIBOSOMAL PROTEIN L6/L9"/>
    <property type="match status" value="1"/>
</dbReference>
<dbReference type="PIRSF" id="PIRSF002162">
    <property type="entry name" value="Ribosomal_L6"/>
    <property type="match status" value="1"/>
</dbReference>
<dbReference type="AlphaFoldDB" id="A0ABD2Q3T9"/>
<dbReference type="FunFam" id="3.90.930.12:FF:000004">
    <property type="entry name" value="60S ribosomal protein L9"/>
    <property type="match status" value="1"/>
</dbReference>
<name>A0ABD2Q3T9_9PLAT</name>
<gene>
    <name evidence="7" type="primary">RPL9</name>
    <name evidence="7" type="ORF">Ciccas_007130</name>
</gene>
<dbReference type="GO" id="GO:1990904">
    <property type="term" value="C:ribonucleoprotein complex"/>
    <property type="evidence" value="ECO:0007669"/>
    <property type="project" value="UniProtKB-KW"/>
</dbReference>
<reference evidence="7 8" key="1">
    <citation type="submission" date="2024-11" db="EMBL/GenBank/DDBJ databases">
        <title>Adaptive evolution of stress response genes in parasites aligns with host niche diversity.</title>
        <authorList>
            <person name="Hahn C."/>
            <person name="Resl P."/>
        </authorList>
    </citation>
    <scope>NUCLEOTIDE SEQUENCE [LARGE SCALE GENOMIC DNA]</scope>
    <source>
        <strain evidence="7">EGGRZ-B1_66</strain>
        <tissue evidence="7">Body</tissue>
    </source>
</reference>
<dbReference type="Proteomes" id="UP001626550">
    <property type="component" value="Unassembled WGS sequence"/>
</dbReference>
<sequence length="188" mass="20993">MKQIKATEKLTIPKGIKIESRARIVKVTGKRGTLVRSFKHLSIDIQVKGPEVTVTKYFGVKKELAAVKTVVSHIGNMIKGVTYGFRYKMKAAYAHFPINMVIGNEKNSIEIRNYIGQKFDRHLKMSEGVTVSSTGVKDEIQVEGNDVEAVSKSAALIHQSCLIHNKDIRKFLDGIYVSEKTTIEPMEG</sequence>
<accession>A0ABD2Q3T9</accession>
<comment type="similarity">
    <text evidence="1">Belongs to the universal ribosomal protein uL6 family.</text>
</comment>
<feature type="domain" description="Large ribosomal subunit protein uL6 alpha-beta" evidence="6">
    <location>
        <begin position="12"/>
        <end position="84"/>
    </location>
</feature>
<evidence type="ECO:0000259" key="6">
    <source>
        <dbReference type="Pfam" id="PF00347"/>
    </source>
</evidence>
<evidence type="ECO:0000256" key="2">
    <source>
        <dbReference type="ARBA" id="ARBA00022980"/>
    </source>
</evidence>
<dbReference type="InterPro" id="IPR002359">
    <property type="entry name" value="Ribosomal_uL6_CS2"/>
</dbReference>
<evidence type="ECO:0000256" key="1">
    <source>
        <dbReference type="ARBA" id="ARBA00009356"/>
    </source>
</evidence>
<dbReference type="Gene3D" id="3.90.930.12">
    <property type="entry name" value="Ribosomal protein L6, alpha-beta domain"/>
    <property type="match status" value="2"/>
</dbReference>
<keyword evidence="2 7" id="KW-0689">Ribosomal protein</keyword>
<proteinExistence type="inferred from homology"/>
<dbReference type="FunFam" id="3.90.930.12:FF:000003">
    <property type="entry name" value="60S ribosomal protein L9"/>
    <property type="match status" value="1"/>
</dbReference>
<dbReference type="PANTHER" id="PTHR11655:SF16">
    <property type="entry name" value="60S RIBOSOMAL PROTEIN L9"/>
    <property type="match status" value="1"/>
</dbReference>
<evidence type="ECO:0000256" key="5">
    <source>
        <dbReference type="ARBA" id="ARBA00035349"/>
    </source>
</evidence>
<organism evidence="7 8">
    <name type="scientific">Cichlidogyrus casuarinus</name>
    <dbReference type="NCBI Taxonomy" id="1844966"/>
    <lineage>
        <taxon>Eukaryota</taxon>
        <taxon>Metazoa</taxon>
        <taxon>Spiralia</taxon>
        <taxon>Lophotrochozoa</taxon>
        <taxon>Platyhelminthes</taxon>
        <taxon>Monogenea</taxon>
        <taxon>Monopisthocotylea</taxon>
        <taxon>Dactylogyridea</taxon>
        <taxon>Ancyrocephalidae</taxon>
        <taxon>Cichlidogyrus</taxon>
    </lineage>
</organism>
<dbReference type="InterPro" id="IPR020040">
    <property type="entry name" value="Ribosomal_uL6_a/b-dom"/>
</dbReference>
<dbReference type="InterPro" id="IPR036789">
    <property type="entry name" value="Ribosomal_uL6-like_a/b-dom_sf"/>
</dbReference>